<dbReference type="EMBL" id="CAJFDI010000001">
    <property type="protein sequence ID" value="CAD5208164.1"/>
    <property type="molecule type" value="Genomic_DNA"/>
</dbReference>
<evidence type="ECO:0000256" key="2">
    <source>
        <dbReference type="ARBA" id="ARBA00022692"/>
    </source>
</evidence>
<dbReference type="GO" id="GO:0045332">
    <property type="term" value="P:phospholipid translocation"/>
    <property type="evidence" value="ECO:0007669"/>
    <property type="project" value="TreeGrafter"/>
</dbReference>
<dbReference type="Proteomes" id="UP000582659">
    <property type="component" value="Unassembled WGS sequence"/>
</dbReference>
<evidence type="ECO:0000256" key="4">
    <source>
        <dbReference type="ARBA" id="ARBA00023136"/>
    </source>
</evidence>
<feature type="transmembrane region" description="Helical" evidence="5">
    <location>
        <begin position="37"/>
        <end position="58"/>
    </location>
</feature>
<dbReference type="Pfam" id="PF04193">
    <property type="entry name" value="PQ-loop"/>
    <property type="match status" value="1"/>
</dbReference>
<dbReference type="GO" id="GO:0005802">
    <property type="term" value="C:trans-Golgi network"/>
    <property type="evidence" value="ECO:0007669"/>
    <property type="project" value="TreeGrafter"/>
</dbReference>
<dbReference type="GO" id="GO:0005768">
    <property type="term" value="C:endosome"/>
    <property type="evidence" value="ECO:0007669"/>
    <property type="project" value="TreeGrafter"/>
</dbReference>
<dbReference type="AlphaFoldDB" id="A0A811JY86"/>
<feature type="transmembrane region" description="Helical" evidence="5">
    <location>
        <begin position="144"/>
        <end position="166"/>
    </location>
</feature>
<reference evidence="6" key="1">
    <citation type="submission" date="2020-09" db="EMBL/GenBank/DDBJ databases">
        <authorList>
            <person name="Kikuchi T."/>
        </authorList>
    </citation>
    <scope>NUCLEOTIDE SEQUENCE</scope>
    <source>
        <strain evidence="6">Ka4C1</strain>
    </source>
</reference>
<dbReference type="OrthoDB" id="292213at2759"/>
<dbReference type="InterPro" id="IPR006603">
    <property type="entry name" value="PQ-loop_rpt"/>
</dbReference>
<dbReference type="FunFam" id="1.20.1280.290:FF:000005">
    <property type="entry name" value="PQ-loop repeat-containing protein 1"/>
    <property type="match status" value="1"/>
</dbReference>
<evidence type="ECO:0000313" key="6">
    <source>
        <dbReference type="EMBL" id="CAD5208164.1"/>
    </source>
</evidence>
<evidence type="ECO:0000313" key="7">
    <source>
        <dbReference type="Proteomes" id="UP000659654"/>
    </source>
</evidence>
<dbReference type="Proteomes" id="UP000659654">
    <property type="component" value="Unassembled WGS sequence"/>
</dbReference>
<dbReference type="GO" id="GO:0016020">
    <property type="term" value="C:membrane"/>
    <property type="evidence" value="ECO:0007669"/>
    <property type="project" value="UniProtKB-SubCell"/>
</dbReference>
<feature type="transmembrane region" description="Helical" evidence="5">
    <location>
        <begin position="118"/>
        <end position="138"/>
    </location>
</feature>
<dbReference type="SMR" id="A0A811JY86"/>
<organism evidence="6 7">
    <name type="scientific">Bursaphelenchus xylophilus</name>
    <name type="common">Pinewood nematode worm</name>
    <name type="synonym">Aphelenchoides xylophilus</name>
    <dbReference type="NCBI Taxonomy" id="6326"/>
    <lineage>
        <taxon>Eukaryota</taxon>
        <taxon>Metazoa</taxon>
        <taxon>Ecdysozoa</taxon>
        <taxon>Nematoda</taxon>
        <taxon>Chromadorea</taxon>
        <taxon>Rhabditida</taxon>
        <taxon>Tylenchina</taxon>
        <taxon>Tylenchomorpha</taxon>
        <taxon>Aphelenchoidea</taxon>
        <taxon>Aphelenchoididae</taxon>
        <taxon>Bursaphelenchus</taxon>
    </lineage>
</organism>
<keyword evidence="4 5" id="KW-0472">Membrane</keyword>
<keyword evidence="3 5" id="KW-1133">Transmembrane helix</keyword>
<dbReference type="GO" id="GO:0005829">
    <property type="term" value="C:cytosol"/>
    <property type="evidence" value="ECO:0007669"/>
    <property type="project" value="GOC"/>
</dbReference>
<keyword evidence="7" id="KW-1185">Reference proteome</keyword>
<proteinExistence type="predicted"/>
<dbReference type="GO" id="GO:0042147">
    <property type="term" value="P:retrograde transport, endosome to Golgi"/>
    <property type="evidence" value="ECO:0007669"/>
    <property type="project" value="TreeGrafter"/>
</dbReference>
<dbReference type="InterPro" id="IPR052241">
    <property type="entry name" value="SLC66/Scramblase_ANY1"/>
</dbReference>
<protein>
    <submittedName>
        <fullName evidence="6">(pine wood nematode) hypothetical protein</fullName>
    </submittedName>
</protein>
<dbReference type="PANTHER" id="PTHR14856:SF9">
    <property type="entry name" value="PQ-LOOP REPEAT-CONTAINING PROTEIN 1"/>
    <property type="match status" value="1"/>
</dbReference>
<dbReference type="PANTHER" id="PTHR14856">
    <property type="entry name" value="PQ-LOOP REPEAT-CONTAINING PROTEIN 1-LIKE PROTEIN"/>
    <property type="match status" value="1"/>
</dbReference>
<dbReference type="Gene3D" id="1.20.1280.290">
    <property type="match status" value="1"/>
</dbReference>
<gene>
    <name evidence="6" type="ORF">BXYJ_LOCUS400</name>
</gene>
<dbReference type="EMBL" id="CAJFCV020000001">
    <property type="protein sequence ID" value="CAG9080477.1"/>
    <property type="molecule type" value="Genomic_DNA"/>
</dbReference>
<comment type="subcellular location">
    <subcellularLocation>
        <location evidence="1">Membrane</location>
        <topology evidence="1">Multi-pass membrane protein</topology>
    </subcellularLocation>
</comment>
<keyword evidence="2 5" id="KW-0812">Transmembrane</keyword>
<accession>A0A811JY86</accession>
<name>A0A811JY86_BURXY</name>
<evidence type="ECO:0000256" key="5">
    <source>
        <dbReference type="SAM" id="Phobius"/>
    </source>
</evidence>
<evidence type="ECO:0000256" key="1">
    <source>
        <dbReference type="ARBA" id="ARBA00004141"/>
    </source>
</evidence>
<evidence type="ECO:0000256" key="3">
    <source>
        <dbReference type="ARBA" id="ARBA00022989"/>
    </source>
</evidence>
<sequence>MGEGLSSCGYWPFWESYDKLKIPKGHLFSAFWKWNDLSSFIVALIGFSIVSAGVTYFFSEVHCPAGVDFHEDIKLEEPKCKPNLYIEGLGLVAVLTEACLGLPQLIRNFQRHSTQGMSVNMVLMWLLGDVGKTLYFIFKQTPAQFWICGCLQITIDILILGQVYFYNRGTARIPTYVPSSQAKL</sequence>
<comment type="caution">
    <text evidence="6">The sequence shown here is derived from an EMBL/GenBank/DDBJ whole genome shotgun (WGS) entry which is preliminary data.</text>
</comment>
<dbReference type="SMART" id="SM00679">
    <property type="entry name" value="CTNS"/>
    <property type="match status" value="1"/>
</dbReference>